<feature type="transmembrane region" description="Helical" evidence="6">
    <location>
        <begin position="268"/>
        <end position="287"/>
    </location>
</feature>
<evidence type="ECO:0000256" key="6">
    <source>
        <dbReference type="SAM" id="Phobius"/>
    </source>
</evidence>
<sequence>MKRSMLSNSLGVAALKFGSLPVTLLTSVFLARTLGARDFGDYSYYLSLAKILAIPLGMGLLQLVLRETASAISSQDWNLLHGVFRRSTQWYLFASAILFLAGAGYLIFFAGEKTTKLILTAACVLSLASLIGLIAILAGVLQGMRKPFAAQLSNLFLMPFLALCFTAAFYFTLPNAFDLNVALCLQVLAAALCSAFGLILARRYAPAQVRGTTASFEDRKWLAAMVPFSLMIAASAFNNEVGILFLGWLSTSTEVAGLRVAQSAAQLVGFPVMIANIILAPHVSILARAGIENRSELQKLYTNSAKISFFSAVMIALLLGVLGDFILEVLFGERYIILSFWPMIIITFGNIFGATCGSAGTFLTMAGHEKDTLAGQAIAAAFTSISAVLLIPHFGAVGAAMSVTLGLIAWNLLLAIRLNRRLGIRVGIRSFLT</sequence>
<feature type="transmembrane region" description="Helical" evidence="6">
    <location>
        <begin position="179"/>
        <end position="201"/>
    </location>
</feature>
<feature type="transmembrane region" description="Helical" evidence="6">
    <location>
        <begin position="45"/>
        <end position="65"/>
    </location>
</feature>
<gene>
    <name evidence="7" type="ORF">PYV00_11210</name>
</gene>
<dbReference type="InterPro" id="IPR050833">
    <property type="entry name" value="Poly_Biosynth_Transport"/>
</dbReference>
<comment type="subcellular location">
    <subcellularLocation>
        <location evidence="1">Cell membrane</location>
        <topology evidence="1">Multi-pass membrane protein</topology>
    </subcellularLocation>
</comment>
<feature type="transmembrane region" description="Helical" evidence="6">
    <location>
        <begin position="339"/>
        <end position="366"/>
    </location>
</feature>
<organism evidence="7 8">
    <name type="scientific">Novosphingobium album</name>
    <name type="common">ex Liu et al. 2023</name>
    <dbReference type="NCBI Taxonomy" id="3031130"/>
    <lineage>
        <taxon>Bacteria</taxon>
        <taxon>Pseudomonadati</taxon>
        <taxon>Pseudomonadota</taxon>
        <taxon>Alphaproteobacteria</taxon>
        <taxon>Sphingomonadales</taxon>
        <taxon>Sphingomonadaceae</taxon>
        <taxon>Novosphingobium</taxon>
    </lineage>
</organism>
<evidence type="ECO:0000256" key="5">
    <source>
        <dbReference type="ARBA" id="ARBA00023136"/>
    </source>
</evidence>
<dbReference type="PANTHER" id="PTHR30250">
    <property type="entry name" value="PST FAMILY PREDICTED COLANIC ACID TRANSPORTER"/>
    <property type="match status" value="1"/>
</dbReference>
<proteinExistence type="predicted"/>
<evidence type="ECO:0000313" key="7">
    <source>
        <dbReference type="EMBL" id="MDE8652279.1"/>
    </source>
</evidence>
<feature type="transmembrane region" description="Helical" evidence="6">
    <location>
        <begin position="307"/>
        <end position="327"/>
    </location>
</feature>
<keyword evidence="2" id="KW-1003">Cell membrane</keyword>
<feature type="transmembrane region" description="Helical" evidence="6">
    <location>
        <begin position="397"/>
        <end position="416"/>
    </location>
</feature>
<feature type="transmembrane region" description="Helical" evidence="6">
    <location>
        <begin position="152"/>
        <end position="173"/>
    </location>
</feature>
<dbReference type="RefSeq" id="WP_275228362.1">
    <property type="nucleotide sequence ID" value="NZ_JARESE010000033.1"/>
</dbReference>
<evidence type="ECO:0000256" key="1">
    <source>
        <dbReference type="ARBA" id="ARBA00004651"/>
    </source>
</evidence>
<comment type="caution">
    <text evidence="7">The sequence shown here is derived from an EMBL/GenBank/DDBJ whole genome shotgun (WGS) entry which is preliminary data.</text>
</comment>
<dbReference type="EMBL" id="JARESE010000033">
    <property type="protein sequence ID" value="MDE8652279.1"/>
    <property type="molecule type" value="Genomic_DNA"/>
</dbReference>
<evidence type="ECO:0000256" key="2">
    <source>
        <dbReference type="ARBA" id="ARBA00022475"/>
    </source>
</evidence>
<evidence type="ECO:0000256" key="3">
    <source>
        <dbReference type="ARBA" id="ARBA00022692"/>
    </source>
</evidence>
<keyword evidence="8" id="KW-1185">Reference proteome</keyword>
<evidence type="ECO:0000313" key="8">
    <source>
        <dbReference type="Proteomes" id="UP001216253"/>
    </source>
</evidence>
<name>A0ABT5WQI0_9SPHN</name>
<accession>A0ABT5WQI0</accession>
<keyword evidence="5 6" id="KW-0472">Membrane</keyword>
<evidence type="ECO:0000256" key="4">
    <source>
        <dbReference type="ARBA" id="ARBA00022989"/>
    </source>
</evidence>
<feature type="transmembrane region" description="Helical" evidence="6">
    <location>
        <begin position="117"/>
        <end position="140"/>
    </location>
</feature>
<dbReference type="PANTHER" id="PTHR30250:SF11">
    <property type="entry name" value="O-ANTIGEN TRANSPORTER-RELATED"/>
    <property type="match status" value="1"/>
</dbReference>
<protein>
    <submittedName>
        <fullName evidence="7">Polysaccharide biosynthesis C-terminal domain-containing protein</fullName>
    </submittedName>
</protein>
<keyword evidence="4 6" id="KW-1133">Transmembrane helix</keyword>
<feature type="transmembrane region" description="Helical" evidence="6">
    <location>
        <begin position="221"/>
        <end position="248"/>
    </location>
</feature>
<reference evidence="7 8" key="1">
    <citation type="submission" date="2023-03" db="EMBL/GenBank/DDBJ databases">
        <title>NovoSphingobium album sp. nov. isolated from polycyclic aromatic hydrocarbons- and heavy-metal polluted soil.</title>
        <authorList>
            <person name="Liu Z."/>
            <person name="Wang K."/>
        </authorList>
    </citation>
    <scope>NUCLEOTIDE SEQUENCE [LARGE SCALE GENOMIC DNA]</scope>
    <source>
        <strain evidence="7 8">H3SJ31-1</strain>
    </source>
</reference>
<feature type="transmembrane region" description="Helical" evidence="6">
    <location>
        <begin position="373"/>
        <end position="391"/>
    </location>
</feature>
<dbReference type="Proteomes" id="UP001216253">
    <property type="component" value="Unassembled WGS sequence"/>
</dbReference>
<keyword evidence="3 6" id="KW-0812">Transmembrane</keyword>
<feature type="transmembrane region" description="Helical" evidence="6">
    <location>
        <begin position="90"/>
        <end position="111"/>
    </location>
</feature>